<feature type="domain" description="Fibronectin type-III" evidence="3">
    <location>
        <begin position="113"/>
        <end position="203"/>
    </location>
</feature>
<feature type="domain" description="Fibronectin type-III" evidence="3">
    <location>
        <begin position="206"/>
        <end position="312"/>
    </location>
</feature>
<dbReference type="SMART" id="SM00060">
    <property type="entry name" value="FN3"/>
    <property type="match status" value="4"/>
</dbReference>
<feature type="non-terminal residue" evidence="4">
    <location>
        <position position="644"/>
    </location>
</feature>
<dbReference type="OMA" id="THIELEW"/>
<evidence type="ECO:0000259" key="3">
    <source>
        <dbReference type="PROSITE" id="PS50853"/>
    </source>
</evidence>
<organism evidence="4 5">
    <name type="scientific">Perkinsus olseni</name>
    <name type="common">Perkinsus atlanticus</name>
    <dbReference type="NCBI Taxonomy" id="32597"/>
    <lineage>
        <taxon>Eukaryota</taxon>
        <taxon>Sar</taxon>
        <taxon>Alveolata</taxon>
        <taxon>Perkinsozoa</taxon>
        <taxon>Perkinsea</taxon>
        <taxon>Perkinsida</taxon>
        <taxon>Perkinsidae</taxon>
        <taxon>Perkinsus</taxon>
    </lineage>
</organism>
<evidence type="ECO:0000256" key="1">
    <source>
        <dbReference type="ARBA" id="ARBA00022737"/>
    </source>
</evidence>
<feature type="non-terminal residue" evidence="4">
    <location>
        <position position="1"/>
    </location>
</feature>
<dbReference type="InterPro" id="IPR003961">
    <property type="entry name" value="FN3_dom"/>
</dbReference>
<comment type="caution">
    <text evidence="4">The sequence shown here is derived from an EMBL/GenBank/DDBJ whole genome shotgun (WGS) entry which is preliminary data.</text>
</comment>
<keyword evidence="1" id="KW-0677">Repeat</keyword>
<dbReference type="InterPro" id="IPR013783">
    <property type="entry name" value="Ig-like_fold"/>
</dbReference>
<dbReference type="Gene3D" id="2.60.40.10">
    <property type="entry name" value="Immunoglobulins"/>
    <property type="match status" value="4"/>
</dbReference>
<evidence type="ECO:0000313" key="4">
    <source>
        <dbReference type="EMBL" id="KAF4715771.1"/>
    </source>
</evidence>
<sequence>DFPRLLNVTNATSQSQRRLTEVPIPIEPVVAESQQPSRGHRGKITRKKETALPPLLPPLPPLPLLLPLPPLSVEQESPADDPVIFIVQNDDVTVKDLVTGNRSASIPRRLSSVPAQPVVVRGGNSENRITIKWDAVSSAVTPVNYTVLVDGEVKVSGTMGLSYTLTPCDKGAYYDFKVYASSPAGDGPVSDNLNRPCGRTPGPTGTPRPRGADCLANPKWIAFEWDPPEDDGGFPLRGYKILRAPESDPFNWQPIDPVSGVAVHQNNFTDKFTGSLVFGQYYSYRVVAMNGIDDLDHSNASEPLVALCTSPAAPTRDYPPHSRTAVTVYWQEVSGADGYRLYAKRDDYEAVSLIYDGMGLGGRLNFTHANLEAGVVYTYWLTALSAASESGWSLPLVAVAAELSGPPSVVPPERPQDFRWQYPEDDGGTPVRSFQVLMELYNASRSGPVNWTAQNDSILHYRPWSTSLSRTDLFEIGRDYVLRVRAVTDAGEGESSSGVLVSGGQSTQLITLWSSNVSRDHVELEWASPGSNTTMDVYVDDGNDGSLVFWTGGISYTRATIGPLMTGKKYRVQGQQPLKAQQLILLPPPQVISSNTCLVERCHNGPSIPTTVAVLSDVINVTLSDHAGPPQTDLSVDATGTTVE</sequence>
<keyword evidence="5" id="KW-1185">Reference proteome</keyword>
<dbReference type="InterPro" id="IPR036116">
    <property type="entry name" value="FN3_sf"/>
</dbReference>
<dbReference type="EMBL" id="JABANO010028085">
    <property type="protein sequence ID" value="KAF4715771.1"/>
    <property type="molecule type" value="Genomic_DNA"/>
</dbReference>
<dbReference type="PANTHER" id="PTHR13817:SF166">
    <property type="entry name" value="NEURONAL IGCAM-RELATED"/>
    <property type="match status" value="1"/>
</dbReference>
<dbReference type="AlphaFoldDB" id="A0A7J6R667"/>
<proteinExistence type="predicted"/>
<gene>
    <name evidence="4" type="primary">MYBPC1_5</name>
    <name evidence="4" type="ORF">FOZ63_033272</name>
</gene>
<accession>A0A7J6R667</accession>
<dbReference type="SUPFAM" id="SSF49265">
    <property type="entry name" value="Fibronectin type III"/>
    <property type="match status" value="3"/>
</dbReference>
<feature type="region of interest" description="Disordered" evidence="2">
    <location>
        <begin position="185"/>
        <end position="211"/>
    </location>
</feature>
<protein>
    <submittedName>
        <fullName evidence="4">Myosin-binding protein C, slow-type</fullName>
    </submittedName>
</protein>
<evidence type="ECO:0000313" key="5">
    <source>
        <dbReference type="Proteomes" id="UP000553632"/>
    </source>
</evidence>
<evidence type="ECO:0000256" key="2">
    <source>
        <dbReference type="SAM" id="MobiDB-lite"/>
    </source>
</evidence>
<dbReference type="CDD" id="cd00063">
    <property type="entry name" value="FN3"/>
    <property type="match status" value="2"/>
</dbReference>
<name>A0A7J6R667_PEROL</name>
<feature type="region of interest" description="Disordered" evidence="2">
    <location>
        <begin position="30"/>
        <end position="55"/>
    </location>
</feature>
<dbReference type="InterPro" id="IPR050964">
    <property type="entry name" value="Striated_Muscle_Regulatory"/>
</dbReference>
<feature type="compositionally biased region" description="Low complexity" evidence="2">
    <location>
        <begin position="195"/>
        <end position="209"/>
    </location>
</feature>
<dbReference type="PANTHER" id="PTHR13817">
    <property type="entry name" value="TITIN"/>
    <property type="match status" value="1"/>
</dbReference>
<dbReference type="PROSITE" id="PS50853">
    <property type="entry name" value="FN3"/>
    <property type="match status" value="2"/>
</dbReference>
<dbReference type="Proteomes" id="UP000553632">
    <property type="component" value="Unassembled WGS sequence"/>
</dbReference>
<reference evidence="4 5" key="1">
    <citation type="submission" date="2020-04" db="EMBL/GenBank/DDBJ databases">
        <title>Perkinsus olseni comparative genomics.</title>
        <authorList>
            <person name="Bogema D.R."/>
        </authorList>
    </citation>
    <scope>NUCLEOTIDE SEQUENCE [LARGE SCALE GENOMIC DNA]</scope>
    <source>
        <strain evidence="4 5">ATCC PRA-207</strain>
    </source>
</reference>